<keyword evidence="1" id="KW-0732">Signal</keyword>
<name>A0ABS8B007_9ACTN</name>
<keyword evidence="3" id="KW-1185">Reference proteome</keyword>
<evidence type="ECO:0000313" key="3">
    <source>
        <dbReference type="Proteomes" id="UP001199054"/>
    </source>
</evidence>
<comment type="caution">
    <text evidence="2">The sequence shown here is derived from an EMBL/GenBank/DDBJ whole genome shotgun (WGS) entry which is preliminary data.</text>
</comment>
<evidence type="ECO:0008006" key="4">
    <source>
        <dbReference type="Google" id="ProtNLM"/>
    </source>
</evidence>
<dbReference type="RefSeq" id="WP_226724346.1">
    <property type="nucleotide sequence ID" value="NZ_JAJAUY010000002.1"/>
</dbReference>
<dbReference type="EMBL" id="JAJAUY010000002">
    <property type="protein sequence ID" value="MCB5177943.1"/>
    <property type="molecule type" value="Genomic_DNA"/>
</dbReference>
<evidence type="ECO:0000256" key="1">
    <source>
        <dbReference type="SAM" id="SignalP"/>
    </source>
</evidence>
<feature type="signal peptide" evidence="1">
    <location>
        <begin position="1"/>
        <end position="26"/>
    </location>
</feature>
<feature type="chain" id="PRO_5046387116" description="Secreted protein" evidence="1">
    <location>
        <begin position="27"/>
        <end position="124"/>
    </location>
</feature>
<dbReference type="Proteomes" id="UP001199054">
    <property type="component" value="Unassembled WGS sequence"/>
</dbReference>
<proteinExistence type="predicted"/>
<reference evidence="2 3" key="1">
    <citation type="submission" date="2021-10" db="EMBL/GenBank/DDBJ databases">
        <title>Streptomyces sp. strain SMC 277, a novel streptomycete isolated from soil.</title>
        <authorList>
            <person name="Chanama M."/>
        </authorList>
    </citation>
    <scope>NUCLEOTIDE SEQUENCE [LARGE SCALE GENOMIC DNA]</scope>
    <source>
        <strain evidence="2 3">SMC 277</strain>
    </source>
</reference>
<accession>A0ABS8B007</accession>
<evidence type="ECO:0000313" key="2">
    <source>
        <dbReference type="EMBL" id="MCB5177943.1"/>
    </source>
</evidence>
<gene>
    <name evidence="2" type="ORF">LG632_00850</name>
</gene>
<organism evidence="2 3">
    <name type="scientific">Streptomyces antimicrobicus</name>
    <dbReference type="NCBI Taxonomy" id="2883108"/>
    <lineage>
        <taxon>Bacteria</taxon>
        <taxon>Bacillati</taxon>
        <taxon>Actinomycetota</taxon>
        <taxon>Actinomycetes</taxon>
        <taxon>Kitasatosporales</taxon>
        <taxon>Streptomycetaceae</taxon>
        <taxon>Streptomyces</taxon>
    </lineage>
</organism>
<sequence>MRARTALLAVASAFALGLSGPVSVSAATHMDVDGAFHYYYNDAGSGVRMLGTLNEPPQAECVSLFDGQWELYGYAPHNSTNAVAEIWADSTECQGLPSRVLLPNGEQQPDSVQVKSVKFRLPLP</sequence>
<protein>
    <recommendedName>
        <fullName evidence="4">Secreted protein</fullName>
    </recommendedName>
</protein>